<protein>
    <recommendedName>
        <fullName evidence="2">Peptidase C14 caspase domain-containing protein</fullName>
    </recommendedName>
</protein>
<comment type="similarity">
    <text evidence="1">Belongs to the peptidase C14B family.</text>
</comment>
<dbReference type="Pfam" id="PF00656">
    <property type="entry name" value="Peptidase_C14"/>
    <property type="match status" value="2"/>
</dbReference>
<reference evidence="3 4" key="1">
    <citation type="submission" date="2024-10" db="EMBL/GenBank/DDBJ databases">
        <title>Updated reference genomes for cyclostephanoid diatoms.</title>
        <authorList>
            <person name="Roberts W.R."/>
            <person name="Alverson A.J."/>
        </authorList>
    </citation>
    <scope>NUCLEOTIDE SEQUENCE [LARGE SCALE GENOMIC DNA]</scope>
    <source>
        <strain evidence="3 4">AJA232-27</strain>
    </source>
</reference>
<comment type="caution">
    <text evidence="3">The sequence shown here is derived from an EMBL/GenBank/DDBJ whole genome shotgun (WGS) entry which is preliminary data.</text>
</comment>
<dbReference type="PANTHER" id="PTHR48104:SF30">
    <property type="entry name" value="METACASPASE-1"/>
    <property type="match status" value="1"/>
</dbReference>
<organism evidence="3 4">
    <name type="scientific">Discostella pseudostelligera</name>
    <dbReference type="NCBI Taxonomy" id="259834"/>
    <lineage>
        <taxon>Eukaryota</taxon>
        <taxon>Sar</taxon>
        <taxon>Stramenopiles</taxon>
        <taxon>Ochrophyta</taxon>
        <taxon>Bacillariophyta</taxon>
        <taxon>Coscinodiscophyceae</taxon>
        <taxon>Thalassiosirophycidae</taxon>
        <taxon>Stephanodiscales</taxon>
        <taxon>Stephanodiscaceae</taxon>
        <taxon>Discostella</taxon>
    </lineage>
</organism>
<dbReference type="PANTHER" id="PTHR48104">
    <property type="entry name" value="METACASPASE-4"/>
    <property type="match status" value="1"/>
</dbReference>
<dbReference type="EMBL" id="JALLBG020000151">
    <property type="protein sequence ID" value="KAL3761360.1"/>
    <property type="molecule type" value="Genomic_DNA"/>
</dbReference>
<dbReference type="InterPro" id="IPR011600">
    <property type="entry name" value="Pept_C14_caspase"/>
</dbReference>
<sequence length="364" mass="40298">MGFFNQIKERAFEKAKEEMMQQMGLDLDAIAGMAGGGGGATKGKMTQEEYEATKPDEMRKDIRMISGCEDSQTSADVSNVASFQLPDPAGQAGGACTSTLLSFLYADEKVPEEDLSFTEVLEKMRGHLKKKGFTQIPQLSSMNPIDVNHKFDLVPDTATGTRRAVMIGINYVALIISTPLPFNEIGDSPGELSGCWNDVLNMKRYIKRVHGFKDENIVVLLDDGKHTEPTYENIINAYKRVISQSEDGDAIFLHYSGHGTKLRDDESDEHDGYDEALCPRDFQSAGMIRDDELYEILVKGLPQGAHLVSLMDCCHSGSIMDLPYVFKGDGSQLEMELNPQMNLDAFIQQISGKLEEVLRAKFGL</sequence>
<proteinExistence type="inferred from homology"/>
<gene>
    <name evidence="3" type="ORF">ACHAWU_000494</name>
</gene>
<evidence type="ECO:0000259" key="2">
    <source>
        <dbReference type="Pfam" id="PF00656"/>
    </source>
</evidence>
<name>A0ABD3MB73_9STRA</name>
<feature type="domain" description="Peptidase C14 caspase" evidence="2">
    <location>
        <begin position="162"/>
        <end position="328"/>
    </location>
</feature>
<dbReference type="Gene3D" id="3.40.50.12660">
    <property type="match status" value="2"/>
</dbReference>
<dbReference type="InterPro" id="IPR050452">
    <property type="entry name" value="Metacaspase"/>
</dbReference>
<feature type="domain" description="Peptidase C14 caspase" evidence="2">
    <location>
        <begin position="43"/>
        <end position="143"/>
    </location>
</feature>
<evidence type="ECO:0000313" key="4">
    <source>
        <dbReference type="Proteomes" id="UP001530293"/>
    </source>
</evidence>
<evidence type="ECO:0000256" key="1">
    <source>
        <dbReference type="ARBA" id="ARBA00009005"/>
    </source>
</evidence>
<dbReference type="AlphaFoldDB" id="A0ABD3MB73"/>
<evidence type="ECO:0000313" key="3">
    <source>
        <dbReference type="EMBL" id="KAL3761360.1"/>
    </source>
</evidence>
<dbReference type="Proteomes" id="UP001530293">
    <property type="component" value="Unassembled WGS sequence"/>
</dbReference>
<accession>A0ABD3MB73</accession>
<keyword evidence="4" id="KW-1185">Reference proteome</keyword>